<dbReference type="RefSeq" id="WP_097154350.1">
    <property type="nucleotide sequence ID" value="NZ_OBEL01000003.1"/>
</dbReference>
<accession>A0A285PJF1</accession>
<dbReference type="Pfam" id="PF10016">
    <property type="entry name" value="DUF2259"/>
    <property type="match status" value="1"/>
</dbReference>
<evidence type="ECO:0000256" key="1">
    <source>
        <dbReference type="SAM" id="SignalP"/>
    </source>
</evidence>
<reference evidence="2 3" key="1">
    <citation type="submission" date="2017-09" db="EMBL/GenBank/DDBJ databases">
        <authorList>
            <person name="Ehlers B."/>
            <person name="Leendertz F.H."/>
        </authorList>
    </citation>
    <scope>NUCLEOTIDE SEQUENCE [LARGE SCALE GENOMIC DNA]</scope>
    <source>
        <strain evidence="2 3">DSM 18289</strain>
    </source>
</reference>
<keyword evidence="3" id="KW-1185">Reference proteome</keyword>
<dbReference type="OrthoDB" id="65722at2"/>
<dbReference type="AlphaFoldDB" id="A0A285PJF1"/>
<evidence type="ECO:0000313" key="2">
    <source>
        <dbReference type="EMBL" id="SNZ20001.1"/>
    </source>
</evidence>
<dbReference type="InterPro" id="IPR018725">
    <property type="entry name" value="DUF2259_secreted"/>
</dbReference>
<organism evidence="2 3">
    <name type="scientific">Cohaesibacter gelatinilyticus</name>
    <dbReference type="NCBI Taxonomy" id="372072"/>
    <lineage>
        <taxon>Bacteria</taxon>
        <taxon>Pseudomonadati</taxon>
        <taxon>Pseudomonadota</taxon>
        <taxon>Alphaproteobacteria</taxon>
        <taxon>Hyphomicrobiales</taxon>
        <taxon>Cohaesibacteraceae</taxon>
    </lineage>
</organism>
<keyword evidence="1" id="KW-0732">Signal</keyword>
<feature type="chain" id="PRO_5012199698" evidence="1">
    <location>
        <begin position="34"/>
        <end position="252"/>
    </location>
</feature>
<sequence>MMRHHFMAPIRAGLVLLAVTFGLFSSLATSAFAGEVAEFRVHGFSDNGQYFAFEEFGRQDGSGFVYSNIYLIDLEKDKWLDGSPVRVLVKDENQPVLAARVKASSEARPLLERYRISVSGALLAANPITEVGIDPMKLSFSFLKYPILGKQDKPYILQLWQEDAQDFHGCNDNGRVMGFGLDMKHGEAGDPREIYEDKEVPKSRNCPISYRLVAVYSSSRYNRSDYAVALVGVYQRGFEGPGMRYIAVPIKM</sequence>
<name>A0A285PJF1_9HYPH</name>
<protein>
    <submittedName>
        <fullName evidence="2">Predicted secreted protein</fullName>
    </submittedName>
</protein>
<gene>
    <name evidence="2" type="ORF">SAMN06265368_3097</name>
</gene>
<dbReference type="EMBL" id="OBEL01000003">
    <property type="protein sequence ID" value="SNZ20001.1"/>
    <property type="molecule type" value="Genomic_DNA"/>
</dbReference>
<proteinExistence type="predicted"/>
<evidence type="ECO:0000313" key="3">
    <source>
        <dbReference type="Proteomes" id="UP000219439"/>
    </source>
</evidence>
<feature type="signal peptide" evidence="1">
    <location>
        <begin position="1"/>
        <end position="33"/>
    </location>
</feature>
<dbReference type="Proteomes" id="UP000219439">
    <property type="component" value="Unassembled WGS sequence"/>
</dbReference>